<gene>
    <name evidence="1" type="ORF">SMN809_LOCUS82356</name>
</gene>
<protein>
    <submittedName>
        <fullName evidence="1">Uncharacterized protein</fullName>
    </submittedName>
</protein>
<accession>A0A8S3JT90</accession>
<sequence>MKLAKIHEVYQQRCSGLAPIGESLESILAQALWTFANHKSPIGDSLIGESLIGESLIGESLIGESLIGEVPESR</sequence>
<feature type="non-terminal residue" evidence="1">
    <location>
        <position position="74"/>
    </location>
</feature>
<comment type="caution">
    <text evidence="1">The sequence shown here is derived from an EMBL/GenBank/DDBJ whole genome shotgun (WGS) entry which is preliminary data.</text>
</comment>
<dbReference type="Proteomes" id="UP000676336">
    <property type="component" value="Unassembled WGS sequence"/>
</dbReference>
<organism evidence="1 2">
    <name type="scientific">Rotaria magnacalcarata</name>
    <dbReference type="NCBI Taxonomy" id="392030"/>
    <lineage>
        <taxon>Eukaryota</taxon>
        <taxon>Metazoa</taxon>
        <taxon>Spiralia</taxon>
        <taxon>Gnathifera</taxon>
        <taxon>Rotifera</taxon>
        <taxon>Eurotatoria</taxon>
        <taxon>Bdelloidea</taxon>
        <taxon>Philodinida</taxon>
        <taxon>Philodinidae</taxon>
        <taxon>Rotaria</taxon>
    </lineage>
</organism>
<proteinExistence type="predicted"/>
<evidence type="ECO:0000313" key="2">
    <source>
        <dbReference type="Proteomes" id="UP000676336"/>
    </source>
</evidence>
<dbReference type="AlphaFoldDB" id="A0A8S3JT90"/>
<dbReference type="EMBL" id="CAJOBI010351387">
    <property type="protein sequence ID" value="CAF5221425.1"/>
    <property type="molecule type" value="Genomic_DNA"/>
</dbReference>
<reference evidence="1" key="1">
    <citation type="submission" date="2021-02" db="EMBL/GenBank/DDBJ databases">
        <authorList>
            <person name="Nowell W R."/>
        </authorList>
    </citation>
    <scope>NUCLEOTIDE SEQUENCE</scope>
</reference>
<evidence type="ECO:0000313" key="1">
    <source>
        <dbReference type="EMBL" id="CAF5221425.1"/>
    </source>
</evidence>
<name>A0A8S3JT90_9BILA</name>